<dbReference type="RefSeq" id="WP_238225264.1">
    <property type="nucleotide sequence ID" value="NZ_BAAADH010000077.1"/>
</dbReference>
<organism evidence="2 3">
    <name type="scientific">Methylorubrum aminovorans</name>
    <dbReference type="NCBI Taxonomy" id="269069"/>
    <lineage>
        <taxon>Bacteria</taxon>
        <taxon>Pseudomonadati</taxon>
        <taxon>Pseudomonadota</taxon>
        <taxon>Alphaproteobacteria</taxon>
        <taxon>Hyphomicrobiales</taxon>
        <taxon>Methylobacteriaceae</taxon>
        <taxon>Methylorubrum</taxon>
    </lineage>
</organism>
<dbReference type="Gene3D" id="3.90.320.10">
    <property type="match status" value="1"/>
</dbReference>
<dbReference type="Pfam" id="PF12705">
    <property type="entry name" value="PDDEXK_1"/>
    <property type="match status" value="1"/>
</dbReference>
<comment type="caution">
    <text evidence="2">The sequence shown here is derived from an EMBL/GenBank/DDBJ whole genome shotgun (WGS) entry which is preliminary data.</text>
</comment>
<dbReference type="InterPro" id="IPR011604">
    <property type="entry name" value="PDDEXK-like_dom_sf"/>
</dbReference>
<reference evidence="2" key="2">
    <citation type="submission" date="2021-08" db="EMBL/GenBank/DDBJ databases">
        <authorList>
            <person name="Tani A."/>
            <person name="Ola A."/>
            <person name="Ogura Y."/>
            <person name="Katsura K."/>
            <person name="Hayashi T."/>
        </authorList>
    </citation>
    <scope>NUCLEOTIDE SEQUENCE</scope>
    <source>
        <strain evidence="2">NBRC 15686</strain>
    </source>
</reference>
<name>A0ABQ4UFB6_9HYPH</name>
<accession>A0ABQ4UFB6</accession>
<gene>
    <name evidence="2" type="ORF">LNAOJCKE_3035</name>
</gene>
<sequence length="323" mass="35528">MRIIEHTAGRVSAPGLYRMPAEVYHADPAPEPSLSSSIAKLLIDRSPEHAFHAHPRLSGPQEESDPTRPKEIGTAAHKLLLDQGRDLVVVEAEAWTSKDARAERAAAYAAGDCPILRPDLDKAEGIANGAFDRLAKIPGCEGFRAADAEIVAVARDRSGAWLRIMMDKVEITDQGAIIWDVKTGEQAAAPQGLGRRIEGMAMEVQAAFYVHVLGLLLPKLQGRILFRWVFIENDPPHAATVAEADGAGMHVGERKVALALHRWNAGLRRGTWPSYPAQIIRAEYPEWAARKWAEREELDPSVADVDWSLDKSPWRPLDMENAA</sequence>
<evidence type="ECO:0000313" key="3">
    <source>
        <dbReference type="Proteomes" id="UP001055039"/>
    </source>
</evidence>
<evidence type="ECO:0000313" key="2">
    <source>
        <dbReference type="EMBL" id="GJE65822.1"/>
    </source>
</evidence>
<dbReference type="InterPro" id="IPR038726">
    <property type="entry name" value="PDDEXK_AddAB-type"/>
</dbReference>
<evidence type="ECO:0000259" key="1">
    <source>
        <dbReference type="Pfam" id="PF12705"/>
    </source>
</evidence>
<feature type="domain" description="PD-(D/E)XK endonuclease-like" evidence="1">
    <location>
        <begin position="53"/>
        <end position="231"/>
    </location>
</feature>
<proteinExistence type="predicted"/>
<reference evidence="2" key="1">
    <citation type="journal article" date="2021" name="Front. Microbiol.">
        <title>Comprehensive Comparative Genomics and Phenotyping of Methylobacterium Species.</title>
        <authorList>
            <person name="Alessa O."/>
            <person name="Ogura Y."/>
            <person name="Fujitani Y."/>
            <person name="Takami H."/>
            <person name="Hayashi T."/>
            <person name="Sahin N."/>
            <person name="Tani A."/>
        </authorList>
    </citation>
    <scope>NUCLEOTIDE SEQUENCE</scope>
    <source>
        <strain evidence="2">NBRC 15686</strain>
    </source>
</reference>
<keyword evidence="3" id="KW-1185">Reference proteome</keyword>
<protein>
    <recommendedName>
        <fullName evidence="1">PD-(D/E)XK endonuclease-like domain-containing protein</fullName>
    </recommendedName>
</protein>
<dbReference type="Proteomes" id="UP001055039">
    <property type="component" value="Unassembled WGS sequence"/>
</dbReference>
<dbReference type="EMBL" id="BPRC01000010">
    <property type="protein sequence ID" value="GJE65822.1"/>
    <property type="molecule type" value="Genomic_DNA"/>
</dbReference>